<reference evidence="2" key="1">
    <citation type="submission" date="2023-06" db="EMBL/GenBank/DDBJ databases">
        <title>Genome-scale phylogeny and comparative genomics of the fungal order Sordariales.</title>
        <authorList>
            <consortium name="Lawrence Berkeley National Laboratory"/>
            <person name="Hensen N."/>
            <person name="Bonometti L."/>
            <person name="Westerberg I."/>
            <person name="Brannstrom I.O."/>
            <person name="Guillou S."/>
            <person name="Cros-Aarteil S."/>
            <person name="Calhoun S."/>
            <person name="Haridas S."/>
            <person name="Kuo A."/>
            <person name="Mondo S."/>
            <person name="Pangilinan J."/>
            <person name="Riley R."/>
            <person name="Labutti K."/>
            <person name="Andreopoulos B."/>
            <person name="Lipzen A."/>
            <person name="Chen C."/>
            <person name="Yanf M."/>
            <person name="Daum C."/>
            <person name="Ng V."/>
            <person name="Clum A."/>
            <person name="Steindorff A."/>
            <person name="Ohm R."/>
            <person name="Martin F."/>
            <person name="Silar P."/>
            <person name="Natvig D."/>
            <person name="Lalanne C."/>
            <person name="Gautier V."/>
            <person name="Ament-Velasquez S.L."/>
            <person name="Kruys A."/>
            <person name="Hutchinson M.I."/>
            <person name="Powell A.J."/>
            <person name="Barry K."/>
            <person name="Miller A.N."/>
            <person name="Grigoriev I.V."/>
            <person name="Debuchy R."/>
            <person name="Gladieux P."/>
            <person name="Thoren M.H."/>
            <person name="Johannesson H."/>
        </authorList>
    </citation>
    <scope>NUCLEOTIDE SEQUENCE</scope>
    <source>
        <strain evidence="2">PSN4</strain>
    </source>
</reference>
<evidence type="ECO:0000313" key="2">
    <source>
        <dbReference type="EMBL" id="KAK1750313.1"/>
    </source>
</evidence>
<sequence length="188" mass="20325">MSANPDSVVGQGEFHDRIPPAKPMTHKGHQIGRQVGNDAVPEFHAETYAPGTAPKEHSFRPNPESETPGQALNPDMDPSTRTGALDMPGATSKDVYDETTWGKPLQGQTQRELHGMHPGKRKKERSGLEGVGASTKDNTVEGHVREIGADLPEGIERGMKTRAQMAEGAYDAQNRIPASAEEVAAERR</sequence>
<proteinExistence type="predicted"/>
<comment type="caution">
    <text evidence="2">The sequence shown here is derived from an EMBL/GenBank/DDBJ whole genome shotgun (WGS) entry which is preliminary data.</text>
</comment>
<organism evidence="2 3">
    <name type="scientific">Echria macrotheca</name>
    <dbReference type="NCBI Taxonomy" id="438768"/>
    <lineage>
        <taxon>Eukaryota</taxon>
        <taxon>Fungi</taxon>
        <taxon>Dikarya</taxon>
        <taxon>Ascomycota</taxon>
        <taxon>Pezizomycotina</taxon>
        <taxon>Sordariomycetes</taxon>
        <taxon>Sordariomycetidae</taxon>
        <taxon>Sordariales</taxon>
        <taxon>Schizotheciaceae</taxon>
        <taxon>Echria</taxon>
    </lineage>
</organism>
<keyword evidence="3" id="KW-1185">Reference proteome</keyword>
<evidence type="ECO:0000313" key="3">
    <source>
        <dbReference type="Proteomes" id="UP001239445"/>
    </source>
</evidence>
<feature type="region of interest" description="Disordered" evidence="1">
    <location>
        <begin position="1"/>
        <end position="188"/>
    </location>
</feature>
<evidence type="ECO:0000256" key="1">
    <source>
        <dbReference type="SAM" id="MobiDB-lite"/>
    </source>
</evidence>
<name>A0AAJ0F4G4_9PEZI</name>
<gene>
    <name evidence="2" type="ORF">QBC47DRAFT_124316</name>
</gene>
<dbReference type="Proteomes" id="UP001239445">
    <property type="component" value="Unassembled WGS sequence"/>
</dbReference>
<dbReference type="AlphaFoldDB" id="A0AAJ0F4G4"/>
<feature type="compositionally biased region" description="Basic and acidic residues" evidence="1">
    <location>
        <begin position="138"/>
        <end position="159"/>
    </location>
</feature>
<protein>
    <submittedName>
        <fullName evidence="2">Uncharacterized protein</fullName>
    </submittedName>
</protein>
<accession>A0AAJ0F4G4</accession>
<dbReference type="EMBL" id="MU839848">
    <property type="protein sequence ID" value="KAK1750313.1"/>
    <property type="molecule type" value="Genomic_DNA"/>
</dbReference>